<keyword evidence="1" id="KW-1133">Transmembrane helix</keyword>
<keyword evidence="1" id="KW-0472">Membrane</keyword>
<protein>
    <submittedName>
        <fullName evidence="2">Permease</fullName>
    </submittedName>
</protein>
<feature type="transmembrane region" description="Helical" evidence="1">
    <location>
        <begin position="7"/>
        <end position="27"/>
    </location>
</feature>
<feature type="transmembrane region" description="Helical" evidence="1">
    <location>
        <begin position="33"/>
        <end position="51"/>
    </location>
</feature>
<keyword evidence="3" id="KW-1185">Reference proteome</keyword>
<name>A0ABS6JKM8_9BACI</name>
<dbReference type="RefSeq" id="WP_217068637.1">
    <property type="nucleotide sequence ID" value="NZ_JAHQCS010000169.1"/>
</dbReference>
<accession>A0ABS6JKM8</accession>
<evidence type="ECO:0000313" key="3">
    <source>
        <dbReference type="Proteomes" id="UP000784880"/>
    </source>
</evidence>
<gene>
    <name evidence="2" type="ORF">KS419_21105</name>
</gene>
<dbReference type="EMBL" id="JAHQCS010000169">
    <property type="protein sequence ID" value="MBU9714241.1"/>
    <property type="molecule type" value="Genomic_DNA"/>
</dbReference>
<proteinExistence type="predicted"/>
<evidence type="ECO:0000256" key="1">
    <source>
        <dbReference type="SAM" id="Phobius"/>
    </source>
</evidence>
<organism evidence="2 3">
    <name type="scientific">Evansella tamaricis</name>
    <dbReference type="NCBI Taxonomy" id="2069301"/>
    <lineage>
        <taxon>Bacteria</taxon>
        <taxon>Bacillati</taxon>
        <taxon>Bacillota</taxon>
        <taxon>Bacilli</taxon>
        <taxon>Bacillales</taxon>
        <taxon>Bacillaceae</taxon>
        <taxon>Evansella</taxon>
    </lineage>
</organism>
<evidence type="ECO:0000313" key="2">
    <source>
        <dbReference type="EMBL" id="MBU9714241.1"/>
    </source>
</evidence>
<reference evidence="2 3" key="1">
    <citation type="submission" date="2021-06" db="EMBL/GenBank/DDBJ databases">
        <title>Bacillus sp. RD4P76, an endophyte from a halophyte.</title>
        <authorList>
            <person name="Sun J.-Q."/>
        </authorList>
    </citation>
    <scope>NUCLEOTIDE SEQUENCE [LARGE SCALE GENOMIC DNA]</scope>
    <source>
        <strain evidence="2 3">CGMCC 1.15917</strain>
    </source>
</reference>
<feature type="transmembrane region" description="Helical" evidence="1">
    <location>
        <begin position="101"/>
        <end position="119"/>
    </location>
</feature>
<feature type="transmembrane region" description="Helical" evidence="1">
    <location>
        <begin position="71"/>
        <end position="89"/>
    </location>
</feature>
<sequence>MERVMYYIFGICFLIIGAFFQFVAFMAEARPVPESYIIFALAVVCLSTGYLQPQFSQKDERSKMIRQKGTFYSYFIFVIYYFLFSYLLSRGIVDLSAREVLNMYVTLMVCTVFSSFVIVSKVH</sequence>
<dbReference type="Proteomes" id="UP000784880">
    <property type="component" value="Unassembled WGS sequence"/>
</dbReference>
<comment type="caution">
    <text evidence="2">The sequence shown here is derived from an EMBL/GenBank/DDBJ whole genome shotgun (WGS) entry which is preliminary data.</text>
</comment>
<keyword evidence="1" id="KW-0812">Transmembrane</keyword>